<dbReference type="Pfam" id="PF00211">
    <property type="entry name" value="Guanylate_cyc"/>
    <property type="match status" value="1"/>
</dbReference>
<evidence type="ECO:0000256" key="6">
    <source>
        <dbReference type="ARBA" id="ARBA00023136"/>
    </source>
</evidence>
<dbReference type="CDD" id="cd06225">
    <property type="entry name" value="HAMP"/>
    <property type="match status" value="1"/>
</dbReference>
<dbReference type="SUPFAM" id="SSF55073">
    <property type="entry name" value="Nucleotide cyclase"/>
    <property type="match status" value="1"/>
</dbReference>
<evidence type="ECO:0000256" key="5">
    <source>
        <dbReference type="ARBA" id="ARBA00022989"/>
    </source>
</evidence>
<feature type="transmembrane region" description="Helical" evidence="7">
    <location>
        <begin position="155"/>
        <end position="179"/>
    </location>
</feature>
<dbReference type="SUPFAM" id="SSF55781">
    <property type="entry name" value="GAF domain-like"/>
    <property type="match status" value="1"/>
</dbReference>
<organism evidence="12 13">
    <name type="scientific">Phenylobacterium kunshanense</name>
    <dbReference type="NCBI Taxonomy" id="1445034"/>
    <lineage>
        <taxon>Bacteria</taxon>
        <taxon>Pseudomonadati</taxon>
        <taxon>Pseudomonadota</taxon>
        <taxon>Alphaproteobacteria</taxon>
        <taxon>Caulobacterales</taxon>
        <taxon>Caulobacteraceae</taxon>
        <taxon>Phenylobacterium</taxon>
    </lineage>
</organism>
<name>A0A328BNG7_9CAUL</name>
<feature type="transmembrane region" description="Helical" evidence="7">
    <location>
        <begin position="121"/>
        <end position="143"/>
    </location>
</feature>
<keyword evidence="13" id="KW-1185">Reference proteome</keyword>
<dbReference type="FunFam" id="3.30.70.1230:FF:000016">
    <property type="entry name" value="Adenylate/guanylate cyclase domain-containing protein"/>
    <property type="match status" value="1"/>
</dbReference>
<dbReference type="GO" id="GO:0035556">
    <property type="term" value="P:intracellular signal transduction"/>
    <property type="evidence" value="ECO:0007669"/>
    <property type="project" value="InterPro"/>
</dbReference>
<evidence type="ECO:0000313" key="12">
    <source>
        <dbReference type="EMBL" id="RAK67536.1"/>
    </source>
</evidence>
<dbReference type="Proteomes" id="UP000249524">
    <property type="component" value="Unassembled WGS sequence"/>
</dbReference>
<dbReference type="GO" id="GO:0004016">
    <property type="term" value="F:adenylate cyclase activity"/>
    <property type="evidence" value="ECO:0007669"/>
    <property type="project" value="UniProtKB-ARBA"/>
</dbReference>
<dbReference type="InterPro" id="IPR003018">
    <property type="entry name" value="GAF"/>
</dbReference>
<dbReference type="GO" id="GO:0030313">
    <property type="term" value="C:cell envelope"/>
    <property type="evidence" value="ECO:0007669"/>
    <property type="project" value="UniProtKB-SubCell"/>
</dbReference>
<dbReference type="SMART" id="SM00304">
    <property type="entry name" value="HAMP"/>
    <property type="match status" value="1"/>
</dbReference>
<keyword evidence="3" id="KW-1003">Cell membrane</keyword>
<comment type="caution">
    <text evidence="12">The sequence shown here is derived from an EMBL/GenBank/DDBJ whole genome shotgun (WGS) entry which is preliminary data.</text>
</comment>
<dbReference type="PROSITE" id="PS50125">
    <property type="entry name" value="GUANYLATE_CYCLASE_2"/>
    <property type="match status" value="1"/>
</dbReference>
<dbReference type="Gene3D" id="3.30.450.40">
    <property type="match status" value="1"/>
</dbReference>
<dbReference type="Gene3D" id="6.10.340.10">
    <property type="match status" value="1"/>
</dbReference>
<feature type="domain" description="Guanylate cyclase" evidence="10">
    <location>
        <begin position="646"/>
        <end position="778"/>
    </location>
</feature>
<dbReference type="InterPro" id="IPR000014">
    <property type="entry name" value="PAS"/>
</dbReference>
<sequence>MTASAPLQPAFPAAAQGAADSGRALFWRLIRIYLAATVTAVTVSMGLGLLGLEFTPRQWLLYWLAVPFATVFFTSIDVLVIRRHMAPLGPVLSALDRGDRPADSVIAAAAVRALNLPQMSAVRVTVVHGPMATLSLFMAIYAINTFFDGGIAPWQVIGLAVLILVFASPAHAIFEYFAVSRAIEPVVKRLSTELGGLIPAEQQAALISVPLRNKLLFLAVFVCALPLIFSAGSFLYKFDRMITGAGYAVPPGELLSLYVWSGAVVAVCIMGAVAMAVLTSSEVSRSAARLVEAIREVERGRLDDARVEVLTADEYAEINRGFALMLASLREEQQILEVTQDLAGELLLEVLIGRIMTATTQLLNAERASLFVYDDKADELFSLYADGMETREIRVPTSAGIAGAVFTSGRTEMITDPYADPRFNRDVDLRTGFVTRSILCVPITNKAGARIGVAQALNKRGGAFTAKDEARLKAFAAQVAVSLENAKLFDDVLTTKNYNESILKSTSNGIVTLDAEGRIVTANDAAEQLLGASRGALVGRTAEAQFSGANAWVLDNLGKTRATGETALAVDAELARADGSTASVNLTAMPLIDSTEARIGSMLVLEDITEEKRVRSTMSRYMSKEVADQLLAAGEAELGGKEQPVTVMFSDVRSFTSIAEALGPRETVSLLNEYFTEMVDVIFQHGGILDKYIGDGIMALFGAPFVGANDADDALAAADEMMRRLASLNLRRAAAGQTPLAIGIGFSTGPTVIGNIGSVRRMEYTVIGDTVNLASRLEGATKQYRAGILLSEMTVRDLRRPATLREIDLMRVKGKDRPVAVYESLGYRAHEPALAGLLELHAAGLSAYRARDWAGARRAFEGALELYPEDGPAQVYLDRCRRLAETPPSADWDGVWNLTEK</sequence>
<dbReference type="SUPFAM" id="SSF55785">
    <property type="entry name" value="PYP-like sensor domain (PAS domain)"/>
    <property type="match status" value="1"/>
</dbReference>
<evidence type="ECO:0000259" key="9">
    <source>
        <dbReference type="PROSITE" id="PS50113"/>
    </source>
</evidence>
<accession>A0A328BNG7</accession>
<protein>
    <recommendedName>
        <fullName evidence="14">Adenylate/guanylate cyclase domain-containing protein</fullName>
    </recommendedName>
</protein>
<keyword evidence="5 7" id="KW-1133">Transmembrane helix</keyword>
<dbReference type="NCBIfam" id="TIGR00229">
    <property type="entry name" value="sensory_box"/>
    <property type="match status" value="1"/>
</dbReference>
<dbReference type="InterPro" id="IPR003660">
    <property type="entry name" value="HAMP_dom"/>
</dbReference>
<dbReference type="Pfam" id="PF00989">
    <property type="entry name" value="PAS"/>
    <property type="match status" value="1"/>
</dbReference>
<evidence type="ECO:0000256" key="1">
    <source>
        <dbReference type="ARBA" id="ARBA00004196"/>
    </source>
</evidence>
<feature type="domain" description="PAC" evidence="9">
    <location>
        <begin position="568"/>
        <end position="620"/>
    </location>
</feature>
<dbReference type="EMBL" id="QFYS01000002">
    <property type="protein sequence ID" value="RAK67536.1"/>
    <property type="molecule type" value="Genomic_DNA"/>
</dbReference>
<evidence type="ECO:0000256" key="4">
    <source>
        <dbReference type="ARBA" id="ARBA00022692"/>
    </source>
</evidence>
<evidence type="ECO:0000259" key="11">
    <source>
        <dbReference type="PROSITE" id="PS50885"/>
    </source>
</evidence>
<dbReference type="PROSITE" id="PS50885">
    <property type="entry name" value="HAMP"/>
    <property type="match status" value="1"/>
</dbReference>
<evidence type="ECO:0000259" key="10">
    <source>
        <dbReference type="PROSITE" id="PS50125"/>
    </source>
</evidence>
<keyword evidence="6 7" id="KW-0472">Membrane</keyword>
<dbReference type="Gene3D" id="3.30.450.20">
    <property type="entry name" value="PAS domain"/>
    <property type="match status" value="1"/>
</dbReference>
<gene>
    <name evidence="12" type="ORF">DJ019_06405</name>
</gene>
<dbReference type="GO" id="GO:0006171">
    <property type="term" value="P:cAMP biosynthetic process"/>
    <property type="evidence" value="ECO:0007669"/>
    <property type="project" value="TreeGrafter"/>
</dbReference>
<proteinExistence type="inferred from homology"/>
<feature type="domain" description="HAMP" evidence="11">
    <location>
        <begin position="281"/>
        <end position="334"/>
    </location>
</feature>
<comment type="similarity">
    <text evidence="2">Belongs to the adenylyl cyclase class-3 family.</text>
</comment>
<dbReference type="InterPro" id="IPR029016">
    <property type="entry name" value="GAF-like_dom_sf"/>
</dbReference>
<dbReference type="PANTHER" id="PTHR43081:SF1">
    <property type="entry name" value="ADENYLATE CYCLASE, TERMINAL-DIFFERENTIATION SPECIFIC"/>
    <property type="match status" value="1"/>
</dbReference>
<dbReference type="PROSITE" id="PS50112">
    <property type="entry name" value="PAS"/>
    <property type="match status" value="1"/>
</dbReference>
<dbReference type="InterPro" id="IPR001054">
    <property type="entry name" value="A/G_cyclase"/>
</dbReference>
<dbReference type="InterPro" id="IPR000700">
    <property type="entry name" value="PAS-assoc_C"/>
</dbReference>
<dbReference type="InterPro" id="IPR013767">
    <property type="entry name" value="PAS_fold"/>
</dbReference>
<dbReference type="GO" id="GO:0006355">
    <property type="term" value="P:regulation of DNA-templated transcription"/>
    <property type="evidence" value="ECO:0007669"/>
    <property type="project" value="InterPro"/>
</dbReference>
<feature type="transmembrane region" description="Helical" evidence="7">
    <location>
        <begin position="60"/>
        <end position="80"/>
    </location>
</feature>
<evidence type="ECO:0000259" key="8">
    <source>
        <dbReference type="PROSITE" id="PS50112"/>
    </source>
</evidence>
<keyword evidence="4 7" id="KW-0812">Transmembrane</keyword>
<dbReference type="GO" id="GO:0016020">
    <property type="term" value="C:membrane"/>
    <property type="evidence" value="ECO:0007669"/>
    <property type="project" value="InterPro"/>
</dbReference>
<dbReference type="InterPro" id="IPR050697">
    <property type="entry name" value="Adenylyl/Guanylyl_Cyclase_3/4"/>
</dbReference>
<feature type="transmembrane region" description="Helical" evidence="7">
    <location>
        <begin position="32"/>
        <end position="54"/>
    </location>
</feature>
<evidence type="ECO:0000256" key="7">
    <source>
        <dbReference type="SAM" id="Phobius"/>
    </source>
</evidence>
<dbReference type="Gene3D" id="3.30.70.1230">
    <property type="entry name" value="Nucleotide cyclase"/>
    <property type="match status" value="1"/>
</dbReference>
<dbReference type="SMART" id="SM00091">
    <property type="entry name" value="PAS"/>
    <property type="match status" value="1"/>
</dbReference>
<evidence type="ECO:0000313" key="13">
    <source>
        <dbReference type="Proteomes" id="UP000249524"/>
    </source>
</evidence>
<dbReference type="PANTHER" id="PTHR43081">
    <property type="entry name" value="ADENYLATE CYCLASE, TERMINAL-DIFFERENTIATION SPECIFIC-RELATED"/>
    <property type="match status" value="1"/>
</dbReference>
<dbReference type="PROSITE" id="PS50113">
    <property type="entry name" value="PAC"/>
    <property type="match status" value="1"/>
</dbReference>
<evidence type="ECO:0000256" key="3">
    <source>
        <dbReference type="ARBA" id="ARBA00022475"/>
    </source>
</evidence>
<comment type="subcellular location">
    <subcellularLocation>
        <location evidence="1">Cell envelope</location>
    </subcellularLocation>
</comment>
<dbReference type="SMART" id="SM00065">
    <property type="entry name" value="GAF"/>
    <property type="match status" value="1"/>
</dbReference>
<dbReference type="AlphaFoldDB" id="A0A328BNG7"/>
<dbReference type="OrthoDB" id="9789782at2"/>
<feature type="transmembrane region" description="Helical" evidence="7">
    <location>
        <begin position="258"/>
        <end position="279"/>
    </location>
</feature>
<evidence type="ECO:0008006" key="14">
    <source>
        <dbReference type="Google" id="ProtNLM"/>
    </source>
</evidence>
<feature type="domain" description="PAS" evidence="8">
    <location>
        <begin position="495"/>
        <end position="541"/>
    </location>
</feature>
<dbReference type="CDD" id="cd00130">
    <property type="entry name" value="PAS"/>
    <property type="match status" value="1"/>
</dbReference>
<dbReference type="SMART" id="SM00044">
    <property type="entry name" value="CYCc"/>
    <property type="match status" value="1"/>
</dbReference>
<dbReference type="CDD" id="cd07302">
    <property type="entry name" value="CHD"/>
    <property type="match status" value="1"/>
</dbReference>
<dbReference type="InterPro" id="IPR035965">
    <property type="entry name" value="PAS-like_dom_sf"/>
</dbReference>
<evidence type="ECO:0000256" key="2">
    <source>
        <dbReference type="ARBA" id="ARBA00005381"/>
    </source>
</evidence>
<dbReference type="Pfam" id="PF01590">
    <property type="entry name" value="GAF"/>
    <property type="match status" value="1"/>
</dbReference>
<dbReference type="InterPro" id="IPR029787">
    <property type="entry name" value="Nucleotide_cyclase"/>
</dbReference>
<feature type="transmembrane region" description="Helical" evidence="7">
    <location>
        <begin position="215"/>
        <end position="238"/>
    </location>
</feature>
<dbReference type="RefSeq" id="WP_111275146.1">
    <property type="nucleotide sequence ID" value="NZ_QFYS01000002.1"/>
</dbReference>
<reference evidence="12 13" key="1">
    <citation type="submission" date="2018-05" db="EMBL/GenBank/DDBJ databases">
        <authorList>
            <person name="Lanie J.A."/>
            <person name="Ng W.-L."/>
            <person name="Kazmierczak K.M."/>
            <person name="Andrzejewski T.M."/>
            <person name="Davidsen T.M."/>
            <person name="Wayne K.J."/>
            <person name="Tettelin H."/>
            <person name="Glass J.I."/>
            <person name="Rusch D."/>
            <person name="Podicherti R."/>
            <person name="Tsui H.-C.T."/>
            <person name="Winkler M.E."/>
        </authorList>
    </citation>
    <scope>NUCLEOTIDE SEQUENCE [LARGE SCALE GENOMIC DNA]</scope>
    <source>
        <strain evidence="12 13">BUT-10</strain>
    </source>
</reference>